<evidence type="ECO:0000256" key="1">
    <source>
        <dbReference type="ARBA" id="ARBA00022490"/>
    </source>
</evidence>
<dbReference type="GO" id="GO:0008914">
    <property type="term" value="F:leucyl-tRNA--protein transferase activity"/>
    <property type="evidence" value="ECO:0007669"/>
    <property type="project" value="UniProtKB-UniRule"/>
</dbReference>
<dbReference type="InterPro" id="IPR007471">
    <property type="entry name" value="N-end_Aminoacyl_Trfase_N"/>
</dbReference>
<dbReference type="EC" id="2.3.2.29" evidence="4"/>
<dbReference type="HAMAP" id="MF_00689">
    <property type="entry name" value="Bpt"/>
    <property type="match status" value="1"/>
</dbReference>
<protein>
    <recommendedName>
        <fullName evidence="4">Aspartate/glutamate leucyltransferase</fullName>
        <ecNumber evidence="4">2.3.2.29</ecNumber>
    </recommendedName>
</protein>
<sequence>MEVYELIQEPRPCSYLSNLEAKFHYFFIKDCTIPFYVHLLERGWRRFGNYFFAPICEACEACVSIRQDCEEFVFSKSHKRILRNPITLQIRRPWVSETHLILYDKYHKKMQDKKGWEYHNITLETYYDTFVQGFLDFGYEFDYYVEEQLVGVAYVDVMAQAVSAVYCFYDHDFSQYSIGTYSILKQIEIAKEYNIKYLYPGYWIQNHASMGYKERFKPFEILCNRPNLEENPLWAKE</sequence>
<dbReference type="OrthoDB" id="9782022at2"/>
<dbReference type="Pfam" id="PF04376">
    <property type="entry name" value="ATE_N"/>
    <property type="match status" value="1"/>
</dbReference>
<evidence type="ECO:0000259" key="5">
    <source>
        <dbReference type="Pfam" id="PF04376"/>
    </source>
</evidence>
<dbReference type="InterPro" id="IPR030700">
    <property type="entry name" value="N-end_Aminoacyl_Trfase"/>
</dbReference>
<dbReference type="PANTHER" id="PTHR21367:SF1">
    <property type="entry name" value="ARGINYL-TRNA--PROTEIN TRANSFERASE 1"/>
    <property type="match status" value="1"/>
</dbReference>
<keyword evidence="1 4" id="KW-0963">Cytoplasm</keyword>
<organism evidence="7 8">
    <name type="scientific">Helicobacter winghamensis</name>
    <dbReference type="NCBI Taxonomy" id="157268"/>
    <lineage>
        <taxon>Bacteria</taxon>
        <taxon>Pseudomonadati</taxon>
        <taxon>Campylobacterota</taxon>
        <taxon>Epsilonproteobacteria</taxon>
        <taxon>Campylobacterales</taxon>
        <taxon>Helicobacteraceae</taxon>
        <taxon>Helicobacter</taxon>
    </lineage>
</organism>
<dbReference type="AlphaFoldDB" id="A0A2N3PL94"/>
<dbReference type="PANTHER" id="PTHR21367">
    <property type="entry name" value="ARGININE-TRNA-PROTEIN TRANSFERASE 1"/>
    <property type="match status" value="1"/>
</dbReference>
<keyword evidence="3 4" id="KW-0012">Acyltransferase</keyword>
<comment type="catalytic activity">
    <reaction evidence="4">
        <text>N-terminal L-aspartyl-[protein] + L-leucyl-tRNA(Leu) = N-terminal L-leucyl-L-aspartyl-[protein] + tRNA(Leu) + H(+)</text>
        <dbReference type="Rhea" id="RHEA:50420"/>
        <dbReference type="Rhea" id="RHEA-COMP:9613"/>
        <dbReference type="Rhea" id="RHEA-COMP:9622"/>
        <dbReference type="Rhea" id="RHEA-COMP:12669"/>
        <dbReference type="Rhea" id="RHEA-COMP:12674"/>
        <dbReference type="ChEBI" id="CHEBI:15378"/>
        <dbReference type="ChEBI" id="CHEBI:64720"/>
        <dbReference type="ChEBI" id="CHEBI:78442"/>
        <dbReference type="ChEBI" id="CHEBI:78494"/>
        <dbReference type="ChEBI" id="CHEBI:133042"/>
        <dbReference type="EC" id="2.3.2.29"/>
    </reaction>
</comment>
<evidence type="ECO:0000256" key="2">
    <source>
        <dbReference type="ARBA" id="ARBA00022679"/>
    </source>
</evidence>
<evidence type="ECO:0000256" key="3">
    <source>
        <dbReference type="ARBA" id="ARBA00023315"/>
    </source>
</evidence>
<keyword evidence="2 4" id="KW-0808">Transferase</keyword>
<evidence type="ECO:0000256" key="4">
    <source>
        <dbReference type="HAMAP-Rule" id="MF_00689"/>
    </source>
</evidence>
<comment type="subcellular location">
    <subcellularLocation>
        <location evidence="4">Cytoplasm</location>
    </subcellularLocation>
</comment>
<comment type="function">
    <text evidence="4">Functions in the N-end rule pathway of protein degradation where it conjugates Leu from its aminoacyl-tRNA to the N-termini of proteins containing an N-terminal aspartate or glutamate.</text>
</comment>
<dbReference type="EMBL" id="MBPK01000003">
    <property type="protein sequence ID" value="PKT82509.1"/>
    <property type="molecule type" value="Genomic_DNA"/>
</dbReference>
<dbReference type="GO" id="GO:0071596">
    <property type="term" value="P:ubiquitin-dependent protein catabolic process via the N-end rule pathway"/>
    <property type="evidence" value="ECO:0007669"/>
    <property type="project" value="InterPro"/>
</dbReference>
<dbReference type="InterPro" id="IPR007472">
    <property type="entry name" value="N-end_Aminoacyl_Trfase_C"/>
</dbReference>
<dbReference type="InterPro" id="IPR017138">
    <property type="entry name" value="Asp_Glu_LeuTrfase"/>
</dbReference>
<dbReference type="RefSeq" id="WP_006803205.1">
    <property type="nucleotide sequence ID" value="NZ_CABKOI010000018.1"/>
</dbReference>
<reference evidence="7 8" key="1">
    <citation type="submission" date="2016-07" db="EMBL/GenBank/DDBJ databases">
        <title>Detection of Helicobacter winghamensis from caecal content of red fox (Vulpes vulpes).</title>
        <authorList>
            <person name="Zanoni R.G."/>
            <person name="Florio D."/>
            <person name="Caffara M."/>
            <person name="Renzi M."/>
            <person name="Parisi A."/>
            <person name="Pasquali F."/>
            <person name="Manfreda G."/>
        </authorList>
    </citation>
    <scope>NUCLEOTIDE SEQUENCE [LARGE SCALE GENOMIC DNA]</scope>
    <source>
        <strain evidence="7 8">295_13</strain>
    </source>
</reference>
<dbReference type="GeneID" id="97289752"/>
<evidence type="ECO:0000313" key="7">
    <source>
        <dbReference type="EMBL" id="PKT82509.1"/>
    </source>
</evidence>
<keyword evidence="8" id="KW-1185">Reference proteome</keyword>
<comment type="catalytic activity">
    <reaction evidence="4">
        <text>N-terminal L-glutamyl-[protein] + L-leucyl-tRNA(Leu) = N-terminal L-leucyl-L-glutamyl-[protein] + tRNA(Leu) + H(+)</text>
        <dbReference type="Rhea" id="RHEA:50412"/>
        <dbReference type="Rhea" id="RHEA-COMP:9613"/>
        <dbReference type="Rhea" id="RHEA-COMP:9622"/>
        <dbReference type="Rhea" id="RHEA-COMP:12664"/>
        <dbReference type="Rhea" id="RHEA-COMP:12668"/>
        <dbReference type="ChEBI" id="CHEBI:15378"/>
        <dbReference type="ChEBI" id="CHEBI:64721"/>
        <dbReference type="ChEBI" id="CHEBI:78442"/>
        <dbReference type="ChEBI" id="CHEBI:78494"/>
        <dbReference type="ChEBI" id="CHEBI:133041"/>
        <dbReference type="EC" id="2.3.2.29"/>
    </reaction>
</comment>
<dbReference type="GO" id="GO:0005737">
    <property type="term" value="C:cytoplasm"/>
    <property type="evidence" value="ECO:0007669"/>
    <property type="project" value="UniProtKB-SubCell"/>
</dbReference>
<gene>
    <name evidence="4" type="primary">bpt</name>
    <name evidence="7" type="ORF">BCM31_05865</name>
</gene>
<feature type="domain" description="N-end aminoacyl transferase N-terminal" evidence="5">
    <location>
        <begin position="12"/>
        <end position="80"/>
    </location>
</feature>
<evidence type="ECO:0000259" key="6">
    <source>
        <dbReference type="Pfam" id="PF04377"/>
    </source>
</evidence>
<dbReference type="NCBIfam" id="NF002344">
    <property type="entry name" value="PRK01305.2-1"/>
    <property type="match status" value="1"/>
</dbReference>
<dbReference type="GO" id="GO:0004057">
    <property type="term" value="F:arginyl-tRNA--protein transferase activity"/>
    <property type="evidence" value="ECO:0007669"/>
    <property type="project" value="InterPro"/>
</dbReference>
<comment type="caution">
    <text evidence="7">The sequence shown here is derived from an EMBL/GenBank/DDBJ whole genome shotgun (WGS) entry which is preliminary data.</text>
</comment>
<dbReference type="InterPro" id="IPR016181">
    <property type="entry name" value="Acyl_CoA_acyltransferase"/>
</dbReference>
<dbReference type="Pfam" id="PF04377">
    <property type="entry name" value="ATE_C"/>
    <property type="match status" value="1"/>
</dbReference>
<dbReference type="Proteomes" id="UP000233350">
    <property type="component" value="Unassembled WGS sequence"/>
</dbReference>
<feature type="domain" description="N-end rule aminoacyl transferase C-terminal" evidence="6">
    <location>
        <begin position="99"/>
        <end position="223"/>
    </location>
</feature>
<proteinExistence type="inferred from homology"/>
<name>A0A2N3PL94_9HELI</name>
<evidence type="ECO:0000313" key="8">
    <source>
        <dbReference type="Proteomes" id="UP000233350"/>
    </source>
</evidence>
<comment type="similarity">
    <text evidence="4">Belongs to the R-transferase family. Bpt subfamily.</text>
</comment>
<dbReference type="SUPFAM" id="SSF55729">
    <property type="entry name" value="Acyl-CoA N-acyltransferases (Nat)"/>
    <property type="match status" value="1"/>
</dbReference>
<dbReference type="STRING" id="556267.HWAG_01508"/>
<accession>A0A2N3PL94</accession>
<dbReference type="PIRSF" id="PIRSF037208">
    <property type="entry name" value="ATE_pro_prd"/>
    <property type="match status" value="1"/>
</dbReference>